<dbReference type="SUPFAM" id="SSF53756">
    <property type="entry name" value="UDP-Glycosyltransferase/glycogen phosphorylase"/>
    <property type="match status" value="1"/>
</dbReference>
<protein>
    <recommendedName>
        <fullName evidence="1">D-inositol 3-phosphate glycosyltransferase</fullName>
    </recommendedName>
</protein>
<evidence type="ECO:0000256" key="1">
    <source>
        <dbReference type="ARBA" id="ARBA00021292"/>
    </source>
</evidence>
<name>A0ABY9V9M7_9ACTN</name>
<dbReference type="Pfam" id="PF00534">
    <property type="entry name" value="Glycos_transf_1"/>
    <property type="match status" value="1"/>
</dbReference>
<dbReference type="Gene3D" id="3.40.50.2000">
    <property type="entry name" value="Glycogen Phosphorylase B"/>
    <property type="match status" value="3"/>
</dbReference>
<gene>
    <name evidence="4" type="ORF">PS467_09170</name>
</gene>
<organism evidence="4 5">
    <name type="scientific">Streptomyces luomodiensis</name>
    <dbReference type="NCBI Taxonomy" id="3026192"/>
    <lineage>
        <taxon>Bacteria</taxon>
        <taxon>Bacillati</taxon>
        <taxon>Actinomycetota</taxon>
        <taxon>Actinomycetes</taxon>
        <taxon>Kitasatosporales</taxon>
        <taxon>Streptomycetaceae</taxon>
        <taxon>Streptomyces</taxon>
    </lineage>
</organism>
<dbReference type="RefSeq" id="WP_311039796.1">
    <property type="nucleotide sequence ID" value="NZ_CP117522.1"/>
</dbReference>
<dbReference type="EMBL" id="CP117522">
    <property type="protein sequence ID" value="WNF01484.1"/>
    <property type="molecule type" value="Genomic_DNA"/>
</dbReference>
<keyword evidence="2" id="KW-0808">Transferase</keyword>
<dbReference type="CDD" id="cd03801">
    <property type="entry name" value="GT4_PimA-like"/>
    <property type="match status" value="1"/>
</dbReference>
<keyword evidence="5" id="KW-1185">Reference proteome</keyword>
<evidence type="ECO:0000313" key="5">
    <source>
        <dbReference type="Proteomes" id="UP001305606"/>
    </source>
</evidence>
<evidence type="ECO:0000259" key="3">
    <source>
        <dbReference type="Pfam" id="PF00534"/>
    </source>
</evidence>
<dbReference type="InterPro" id="IPR001296">
    <property type="entry name" value="Glyco_trans_1"/>
</dbReference>
<dbReference type="PANTHER" id="PTHR12526">
    <property type="entry name" value="GLYCOSYLTRANSFERASE"/>
    <property type="match status" value="1"/>
</dbReference>
<sequence length="514" mass="57418">MIQRRHLHSGVLFYPRGGSAQVIRYLLPRLAQTRWIPRHFAGSLGQAGSTSHARTFYEGIDVVGVDYNAAVQSTETGNDPIAAPTPMHPSYEDRIGAPDRIFAAVSPSLYAGLEARWQASFAAGGMGKAGTVHLHHLTPLQAAARAVAPRSRMVTTLHGTELKMLVGMKERVRISRRLGVPMAQLARDLRDFRPLEAQVARLYPRYRSLSEDEQKTVLSTRWSHWEHSEFWIEELHRYHSASDTIVTISDHDTKVAAEVFGESTREPVQIPNAVDVDHFRPAAPDTSRKLELLNTWLVDDAQGWKPGGAPGSIRYTQADVQRLVGPDGRLRPILMFVGRFLEFKNVPTLIRAFADASRGREQRPALLVWGGYPGEWENEHPYDVAVECEITEDVYFVGWRGHQDLPDGLAVADIMVAPSTEEPFGLVYLEAMATKTPVIATRTGGPRRFVVDGGENSNGWFAEPGNVPDLVDTIIRSLSHQGDIRRRAENGYRLVHEHYTWDRIAAQYDSVLGD</sequence>
<evidence type="ECO:0000313" key="4">
    <source>
        <dbReference type="EMBL" id="WNF01484.1"/>
    </source>
</evidence>
<reference evidence="4 5" key="1">
    <citation type="submission" date="2023-02" db="EMBL/GenBank/DDBJ databases">
        <title>Streptomyces sp. SCA4-21 with antifungal activity against Fusarium oxysporum f. sp. cubense, Streptomyces sp. SCA2-17 with antifungal activity against Fusarium oxysporum f. sp. cubense.</title>
        <authorList>
            <person name="Qi D."/>
        </authorList>
    </citation>
    <scope>NUCLEOTIDE SEQUENCE [LARGE SCALE GENOMIC DNA]</scope>
    <source>
        <strain evidence="4 5">SCA4-21</strain>
    </source>
</reference>
<accession>A0ABY9V9M7</accession>
<dbReference type="Proteomes" id="UP001305606">
    <property type="component" value="Chromosome"/>
</dbReference>
<feature type="domain" description="Glycosyl transferase family 1" evidence="3">
    <location>
        <begin position="332"/>
        <end position="492"/>
    </location>
</feature>
<proteinExistence type="predicted"/>
<evidence type="ECO:0000256" key="2">
    <source>
        <dbReference type="ARBA" id="ARBA00022679"/>
    </source>
</evidence>